<evidence type="ECO:0000256" key="3">
    <source>
        <dbReference type="ARBA" id="ARBA00023239"/>
    </source>
</evidence>
<dbReference type="AlphaFoldDB" id="A0A1S6HYC8"/>
<dbReference type="HAMAP" id="MF_01632">
    <property type="entry name" value="UbiC"/>
    <property type="match status" value="1"/>
</dbReference>
<keyword evidence="2 4" id="KW-0831">Ubiquinone biosynthesis</keyword>
<reference evidence="5 6" key="1">
    <citation type="submission" date="2016-03" db="EMBL/GenBank/DDBJ databases">
        <title>Complete genome sequence of Shewanella psychrophila WP2, a deep sea bacterium isolated from west Pacific sediment.</title>
        <authorList>
            <person name="Xu G."/>
            <person name="Jian H."/>
        </authorList>
    </citation>
    <scope>NUCLEOTIDE SEQUENCE [LARGE SCALE GENOMIC DNA]</scope>
    <source>
        <strain evidence="5 6">WP2</strain>
    </source>
</reference>
<dbReference type="EMBL" id="CP014782">
    <property type="protein sequence ID" value="AQS40596.1"/>
    <property type="molecule type" value="Genomic_DNA"/>
</dbReference>
<comment type="pathway">
    <text evidence="4">Cofactor biosynthesis; ubiquinone biosynthesis.</text>
</comment>
<evidence type="ECO:0000256" key="4">
    <source>
        <dbReference type="HAMAP-Rule" id="MF_01632"/>
    </source>
</evidence>
<dbReference type="KEGG" id="spsw:Sps_05533"/>
<keyword evidence="4" id="KW-0670">Pyruvate</keyword>
<keyword evidence="6" id="KW-1185">Reference proteome</keyword>
<dbReference type="InterPro" id="IPR007440">
    <property type="entry name" value="Chorismate--pyruvate_lyase"/>
</dbReference>
<feature type="binding site" evidence="4">
    <location>
        <position position="115"/>
    </location>
    <ligand>
        <name>substrate</name>
    </ligand>
</feature>
<dbReference type="UniPathway" id="UPA00232"/>
<protein>
    <recommendedName>
        <fullName evidence="4">Probable chorismate pyruvate-lyase</fullName>
        <shortName evidence="4">CL</shortName>
        <shortName evidence="4">CPL</shortName>
        <ecNumber evidence="4">4.1.3.40</ecNumber>
    </recommendedName>
</protein>
<comment type="similarity">
    <text evidence="4">Belongs to the UbiC family.</text>
</comment>
<dbReference type="Gene3D" id="3.40.1410.10">
    <property type="entry name" value="Chorismate lyase-like"/>
    <property type="match status" value="1"/>
</dbReference>
<dbReference type="RefSeq" id="WP_077755369.1">
    <property type="nucleotide sequence ID" value="NZ_CP014782.1"/>
</dbReference>
<dbReference type="SUPFAM" id="SSF64288">
    <property type="entry name" value="Chorismate lyase-like"/>
    <property type="match status" value="1"/>
</dbReference>
<dbReference type="GO" id="GO:0042866">
    <property type="term" value="P:pyruvate biosynthetic process"/>
    <property type="evidence" value="ECO:0007669"/>
    <property type="project" value="UniProtKB-UniRule"/>
</dbReference>
<dbReference type="PANTHER" id="PTHR38683">
    <property type="entry name" value="CHORISMATE PYRUVATE-LYASE"/>
    <property type="match status" value="1"/>
</dbReference>
<comment type="catalytic activity">
    <reaction evidence="4">
        <text>chorismate = 4-hydroxybenzoate + pyruvate</text>
        <dbReference type="Rhea" id="RHEA:16505"/>
        <dbReference type="ChEBI" id="CHEBI:15361"/>
        <dbReference type="ChEBI" id="CHEBI:17879"/>
        <dbReference type="ChEBI" id="CHEBI:29748"/>
        <dbReference type="EC" id="4.1.3.40"/>
    </reaction>
</comment>
<dbReference type="InterPro" id="IPR028978">
    <property type="entry name" value="Chorismate_lyase_/UTRA_dom_sf"/>
</dbReference>
<keyword evidence="1 4" id="KW-0963">Cytoplasm</keyword>
<dbReference type="STRING" id="225848.Sps_05533"/>
<comment type="function">
    <text evidence="4">Removes the pyruvyl group from chorismate, with concomitant aromatization of the ring, to provide 4-hydroxybenzoate (4HB) for the ubiquinone pathway.</text>
</comment>
<gene>
    <name evidence="4" type="primary">ubiC</name>
    <name evidence="5" type="ORF">Sps_05533</name>
</gene>
<evidence type="ECO:0000313" key="6">
    <source>
        <dbReference type="Proteomes" id="UP000189545"/>
    </source>
</evidence>
<comment type="subcellular location">
    <subcellularLocation>
        <location evidence="4">Cytoplasm</location>
    </subcellularLocation>
</comment>
<dbReference type="EC" id="4.1.3.40" evidence="4"/>
<comment type="caution">
    <text evidence="4">Lacks conserved residue(s) required for the propagation of feature annotation.</text>
</comment>
<dbReference type="GO" id="GO:0008813">
    <property type="term" value="F:chorismate lyase activity"/>
    <property type="evidence" value="ECO:0007669"/>
    <property type="project" value="UniProtKB-UniRule"/>
</dbReference>
<organism evidence="5 6">
    <name type="scientific">Shewanella psychrophila</name>
    <dbReference type="NCBI Taxonomy" id="225848"/>
    <lineage>
        <taxon>Bacteria</taxon>
        <taxon>Pseudomonadati</taxon>
        <taxon>Pseudomonadota</taxon>
        <taxon>Gammaproteobacteria</taxon>
        <taxon>Alteromonadales</taxon>
        <taxon>Shewanellaceae</taxon>
        <taxon>Shewanella</taxon>
    </lineage>
</organism>
<evidence type="ECO:0000256" key="1">
    <source>
        <dbReference type="ARBA" id="ARBA00022490"/>
    </source>
</evidence>
<dbReference type="GO" id="GO:0006744">
    <property type="term" value="P:ubiquinone biosynthetic process"/>
    <property type="evidence" value="ECO:0007669"/>
    <property type="project" value="UniProtKB-UniRule"/>
</dbReference>
<accession>A0A1S6HYC8</accession>
<dbReference type="Proteomes" id="UP000189545">
    <property type="component" value="Chromosome"/>
</dbReference>
<feature type="binding site" evidence="4">
    <location>
        <position position="77"/>
    </location>
    <ligand>
        <name>substrate</name>
    </ligand>
</feature>
<evidence type="ECO:0000313" key="5">
    <source>
        <dbReference type="EMBL" id="AQS40596.1"/>
    </source>
</evidence>
<name>A0A1S6HYC8_9GAMM</name>
<feature type="binding site" evidence="4">
    <location>
        <position position="174"/>
    </location>
    <ligand>
        <name>substrate</name>
    </ligand>
</feature>
<dbReference type="GO" id="GO:0005829">
    <property type="term" value="C:cytosol"/>
    <property type="evidence" value="ECO:0007669"/>
    <property type="project" value="TreeGrafter"/>
</dbReference>
<dbReference type="Pfam" id="PF04345">
    <property type="entry name" value="Chor_lyase"/>
    <property type="match status" value="1"/>
</dbReference>
<dbReference type="PANTHER" id="PTHR38683:SF1">
    <property type="entry name" value="CHORISMATE PYRUVATE-LYASE"/>
    <property type="match status" value="1"/>
</dbReference>
<dbReference type="OrthoDB" id="9789493at2"/>
<proteinExistence type="inferred from homology"/>
<sequence>MSVTRLSFPYGESIQWFSPEQISELPDSPLSEWLLSSGSLTQKLRSHCTKFEVKVLGEGKLTPFRGEFPAQRQAWVREVLLCLDDVPWIFARTLIPANLLEKKETDFLTLGTRPLGELLFSSDDFTPGRIEVAHFTPCQQLAQLTQSLKQPVTQELWGRRRYFSYDGEQLIVSETFLPAARQLIEQM</sequence>
<evidence type="ECO:0000256" key="2">
    <source>
        <dbReference type="ARBA" id="ARBA00022688"/>
    </source>
</evidence>
<keyword evidence="3 4" id="KW-0456">Lyase</keyword>